<evidence type="ECO:0000313" key="2">
    <source>
        <dbReference type="Proteomes" id="UP000014174"/>
    </source>
</evidence>
<dbReference type="InterPro" id="IPR011990">
    <property type="entry name" value="TPR-like_helical_dom_sf"/>
</dbReference>
<keyword evidence="2" id="KW-1185">Reference proteome</keyword>
<proteinExistence type="predicted"/>
<name>R9GYG7_9SPHI</name>
<comment type="caution">
    <text evidence="1">The sequence shown here is derived from an EMBL/GenBank/DDBJ whole genome shotgun (WGS) entry which is preliminary data.</text>
</comment>
<dbReference type="EMBL" id="AQPN01000002">
    <property type="protein sequence ID" value="EOR96678.1"/>
    <property type="molecule type" value="Genomic_DNA"/>
</dbReference>
<reference evidence="1 2" key="1">
    <citation type="journal article" date="2013" name="Genome Announc.">
        <title>Draft Genome Sequence of Arcticibacter svalbardensis Strain MN12-7T, a Member of the Family Sphingobacteriaceae Isolated from an Arctic Soil Sample.</title>
        <authorList>
            <person name="Shivaji S."/>
            <person name="Ara S."/>
            <person name="Prasad S."/>
            <person name="Manasa B.P."/>
            <person name="Begum Z."/>
            <person name="Singh A."/>
            <person name="Kumar Pinnaka A."/>
        </authorList>
    </citation>
    <scope>NUCLEOTIDE SEQUENCE [LARGE SCALE GENOMIC DNA]</scope>
    <source>
        <strain evidence="1 2">MN12-7</strain>
    </source>
</reference>
<dbReference type="STRING" id="1150600.ADIARSV_0101"/>
<organism evidence="1 2">
    <name type="scientific">Arcticibacter svalbardensis MN12-7</name>
    <dbReference type="NCBI Taxonomy" id="1150600"/>
    <lineage>
        <taxon>Bacteria</taxon>
        <taxon>Pseudomonadati</taxon>
        <taxon>Bacteroidota</taxon>
        <taxon>Sphingobacteriia</taxon>
        <taxon>Sphingobacteriales</taxon>
        <taxon>Sphingobacteriaceae</taxon>
        <taxon>Arcticibacter</taxon>
    </lineage>
</organism>
<evidence type="ECO:0008006" key="3">
    <source>
        <dbReference type="Google" id="ProtNLM"/>
    </source>
</evidence>
<sequence>MAANMGEMGILYYYNKQLHQSKTLYNRALSLYKQTSNLKGQAEIFGNIGHLLGRHCR</sequence>
<dbReference type="Proteomes" id="UP000014174">
    <property type="component" value="Unassembled WGS sequence"/>
</dbReference>
<protein>
    <recommendedName>
        <fullName evidence="3">Tetratricopeptide repeat protein</fullName>
    </recommendedName>
</protein>
<accession>R9GYG7</accession>
<dbReference type="SUPFAM" id="SSF48452">
    <property type="entry name" value="TPR-like"/>
    <property type="match status" value="1"/>
</dbReference>
<dbReference type="Gene3D" id="1.25.40.10">
    <property type="entry name" value="Tetratricopeptide repeat domain"/>
    <property type="match status" value="1"/>
</dbReference>
<gene>
    <name evidence="1" type="ORF">ADIARSV_0101</name>
</gene>
<dbReference type="AlphaFoldDB" id="R9GYG7"/>
<evidence type="ECO:0000313" key="1">
    <source>
        <dbReference type="EMBL" id="EOR96678.1"/>
    </source>
</evidence>